<gene>
    <name evidence="1" type="ORF">GCM10022222_80480</name>
</gene>
<evidence type="ECO:0000313" key="2">
    <source>
        <dbReference type="Proteomes" id="UP001500689"/>
    </source>
</evidence>
<organism evidence="1 2">
    <name type="scientific">Amycolatopsis ultiminotia</name>
    <dbReference type="NCBI Taxonomy" id="543629"/>
    <lineage>
        <taxon>Bacteria</taxon>
        <taxon>Bacillati</taxon>
        <taxon>Actinomycetota</taxon>
        <taxon>Actinomycetes</taxon>
        <taxon>Pseudonocardiales</taxon>
        <taxon>Pseudonocardiaceae</taxon>
        <taxon>Amycolatopsis</taxon>
    </lineage>
</organism>
<accession>A0ABP6YKB6</accession>
<dbReference type="SUPFAM" id="SSF53335">
    <property type="entry name" value="S-adenosyl-L-methionine-dependent methyltransferases"/>
    <property type="match status" value="1"/>
</dbReference>
<dbReference type="Proteomes" id="UP001500689">
    <property type="component" value="Unassembled WGS sequence"/>
</dbReference>
<dbReference type="RefSeq" id="WP_344868743.1">
    <property type="nucleotide sequence ID" value="NZ_BAAAZN010000028.1"/>
</dbReference>
<keyword evidence="1" id="KW-0808">Transferase</keyword>
<dbReference type="GO" id="GO:0008168">
    <property type="term" value="F:methyltransferase activity"/>
    <property type="evidence" value="ECO:0007669"/>
    <property type="project" value="UniProtKB-KW"/>
</dbReference>
<keyword evidence="1" id="KW-0489">Methyltransferase</keyword>
<dbReference type="InterPro" id="IPR006764">
    <property type="entry name" value="SAM_dep_MeTrfase_SAV2177_type"/>
</dbReference>
<sequence>MSSNVDPNTPPGVDPTRASIARMYDYALGGSTHYDIDRQTLDELTKVMPEVSDLAIENRAFLIRLCRFLATHARITQYLDCGSGLPTAENVHQVVQRLQPEAKVVYVDHDPVVSAHGRALLEDNERTRFIEGDIFDPPSILDNEIVRTQLNWDEPIALLFVATLHHHKGDRHRPAEIMRSYLDALPSGSYVAISHLLNPGEGADSEAMHVFEDAVARGSLGGATARTREEILELVDGLELVEPGLVELSKWWSDGPLLAPLNIAQRLIAGVVARKP</sequence>
<dbReference type="GO" id="GO:0032259">
    <property type="term" value="P:methylation"/>
    <property type="evidence" value="ECO:0007669"/>
    <property type="project" value="UniProtKB-KW"/>
</dbReference>
<reference evidence="2" key="1">
    <citation type="journal article" date="2019" name="Int. J. Syst. Evol. Microbiol.">
        <title>The Global Catalogue of Microorganisms (GCM) 10K type strain sequencing project: providing services to taxonomists for standard genome sequencing and annotation.</title>
        <authorList>
            <consortium name="The Broad Institute Genomics Platform"/>
            <consortium name="The Broad Institute Genome Sequencing Center for Infectious Disease"/>
            <person name="Wu L."/>
            <person name="Ma J."/>
        </authorList>
    </citation>
    <scope>NUCLEOTIDE SEQUENCE [LARGE SCALE GENOMIC DNA]</scope>
    <source>
        <strain evidence="2">JCM 16898</strain>
    </source>
</reference>
<proteinExistence type="predicted"/>
<dbReference type="InterPro" id="IPR029063">
    <property type="entry name" value="SAM-dependent_MTases_sf"/>
</dbReference>
<keyword evidence="2" id="KW-1185">Reference proteome</keyword>
<dbReference type="EMBL" id="BAAAZN010000028">
    <property type="protein sequence ID" value="GAA3583605.1"/>
    <property type="molecule type" value="Genomic_DNA"/>
</dbReference>
<name>A0ABP6YKB6_9PSEU</name>
<protein>
    <submittedName>
        <fullName evidence="1">SAM-dependent methyltransferase</fullName>
    </submittedName>
</protein>
<dbReference type="PIRSF" id="PIRSF017393">
    <property type="entry name" value="MTase_SAV2177"/>
    <property type="match status" value="1"/>
</dbReference>
<comment type="caution">
    <text evidence="1">The sequence shown here is derived from an EMBL/GenBank/DDBJ whole genome shotgun (WGS) entry which is preliminary data.</text>
</comment>
<evidence type="ECO:0000313" key="1">
    <source>
        <dbReference type="EMBL" id="GAA3583605.1"/>
    </source>
</evidence>
<dbReference type="Gene3D" id="3.40.50.150">
    <property type="entry name" value="Vaccinia Virus protein VP39"/>
    <property type="match status" value="1"/>
</dbReference>
<dbReference type="Pfam" id="PF04672">
    <property type="entry name" value="Methyltransf_19"/>
    <property type="match status" value="1"/>
</dbReference>